<dbReference type="InterPro" id="IPR051332">
    <property type="entry name" value="Fosfomycin_Res_Enzymes"/>
</dbReference>
<evidence type="ECO:0000313" key="2">
    <source>
        <dbReference type="EMBL" id="MCB5364453.1"/>
    </source>
</evidence>
<sequence>MIHLHDIRYVRLGTANLESAIEYATQILGLEVARREGKAVYFKSDSRDHTLCYFEGDPSDHTSAFEVDTSDELDSAAALLEAKGYQVRRGTAQQAEQRYVREFINFQDPSGNSIDLVYEPLHSGRRYFPTRDAGITGFSHIGLRTQDARRDELFWTSLLGAKVSDRIGEAPLLRIDDVHHKIALFPSNRPGVQHINHQVQSIDDIMRAYYILTEKGIPIRFGPGRHPTSGAMFLYFAGPDDMIYEYSCGVRLITEEDEKTYRPRTFPAIPSSFCMWGSKPDIPEFKEKRDTN</sequence>
<dbReference type="Pfam" id="PF00903">
    <property type="entry name" value="Glyoxalase"/>
    <property type="match status" value="2"/>
</dbReference>
<comment type="caution">
    <text evidence="2">The sequence shown here is derived from an EMBL/GenBank/DDBJ whole genome shotgun (WGS) entry which is preliminary data.</text>
</comment>
<name>A0ABS8CEM5_9BURK</name>
<accession>A0ABS8CEM5</accession>
<feature type="domain" description="VOC" evidence="1">
    <location>
        <begin position="6"/>
        <end position="119"/>
    </location>
</feature>
<reference evidence="2 3" key="1">
    <citation type="submission" date="2020-07" db="EMBL/GenBank/DDBJ databases">
        <title>Pusillimonas sp. nov., isolated from poultry manure in Taiwan.</title>
        <authorList>
            <person name="Lin S.-Y."/>
            <person name="Tang Y.-S."/>
            <person name="Young C.-C."/>
        </authorList>
    </citation>
    <scope>NUCLEOTIDE SEQUENCE [LARGE SCALE GENOMIC DNA]</scope>
    <source>
        <strain evidence="2 3">CC-YST705</strain>
    </source>
</reference>
<dbReference type="CDD" id="cd08361">
    <property type="entry name" value="PpCmtC_N"/>
    <property type="match status" value="1"/>
</dbReference>
<proteinExistence type="predicted"/>
<evidence type="ECO:0000259" key="1">
    <source>
        <dbReference type="PROSITE" id="PS51819"/>
    </source>
</evidence>
<dbReference type="RefSeq" id="WP_226954871.1">
    <property type="nucleotide sequence ID" value="NZ_JACDXW010000006.1"/>
</dbReference>
<dbReference type="SUPFAM" id="SSF54593">
    <property type="entry name" value="Glyoxalase/Bleomycin resistance protein/Dihydroxybiphenyl dioxygenase"/>
    <property type="match status" value="1"/>
</dbReference>
<dbReference type="InterPro" id="IPR037523">
    <property type="entry name" value="VOC_core"/>
</dbReference>
<evidence type="ECO:0000313" key="3">
    <source>
        <dbReference type="Proteomes" id="UP000776983"/>
    </source>
</evidence>
<dbReference type="InterPro" id="IPR004360">
    <property type="entry name" value="Glyas_Fos-R_dOase_dom"/>
</dbReference>
<dbReference type="InterPro" id="IPR029068">
    <property type="entry name" value="Glyas_Bleomycin-R_OHBP_Dase"/>
</dbReference>
<dbReference type="EMBL" id="JACDXW010000006">
    <property type="protein sequence ID" value="MCB5364453.1"/>
    <property type="molecule type" value="Genomic_DNA"/>
</dbReference>
<dbReference type="Proteomes" id="UP000776983">
    <property type="component" value="Unassembled WGS sequence"/>
</dbReference>
<dbReference type="PANTHER" id="PTHR36113">
    <property type="entry name" value="LYASE, PUTATIVE-RELATED-RELATED"/>
    <property type="match status" value="1"/>
</dbReference>
<dbReference type="PROSITE" id="PS51819">
    <property type="entry name" value="VOC"/>
    <property type="match status" value="2"/>
</dbReference>
<protein>
    <submittedName>
        <fullName evidence="2">VOC family protein</fullName>
    </submittedName>
</protein>
<dbReference type="Gene3D" id="3.10.180.10">
    <property type="entry name" value="2,3-Dihydroxybiphenyl 1,2-Dioxygenase, domain 1"/>
    <property type="match status" value="2"/>
</dbReference>
<gene>
    <name evidence="2" type="ORF">H0484_11920</name>
</gene>
<keyword evidence="3" id="KW-1185">Reference proteome</keyword>
<dbReference type="PANTHER" id="PTHR36113:SF1">
    <property type="entry name" value="GLYOXALASE_BLEOMYCIN RESISTANCE PROTEIN_DIOXYGENASE"/>
    <property type="match status" value="1"/>
</dbReference>
<feature type="domain" description="VOC" evidence="1">
    <location>
        <begin position="137"/>
        <end position="249"/>
    </location>
</feature>
<organism evidence="2 3">
    <name type="scientific">Mesopusillimonas faecipullorum</name>
    <dbReference type="NCBI Taxonomy" id="2755040"/>
    <lineage>
        <taxon>Bacteria</taxon>
        <taxon>Pseudomonadati</taxon>
        <taxon>Pseudomonadota</taxon>
        <taxon>Betaproteobacteria</taxon>
        <taxon>Burkholderiales</taxon>
        <taxon>Alcaligenaceae</taxon>
        <taxon>Mesopusillimonas</taxon>
    </lineage>
</organism>